<dbReference type="KEGG" id="fgi:OP10G_0937"/>
<evidence type="ECO:0000259" key="1">
    <source>
        <dbReference type="Pfam" id="PF02602"/>
    </source>
</evidence>
<dbReference type="eggNOG" id="COG1587">
    <property type="taxonomic scope" value="Bacteria"/>
</dbReference>
<keyword evidence="2" id="KW-0489">Methyltransferase</keyword>
<dbReference type="PANTHER" id="PTHR40082">
    <property type="entry name" value="BLR5956 PROTEIN"/>
    <property type="match status" value="1"/>
</dbReference>
<dbReference type="STRING" id="661478.OP10G_0937"/>
<dbReference type="Gene3D" id="3.40.50.10090">
    <property type="match status" value="2"/>
</dbReference>
<dbReference type="Pfam" id="PF02602">
    <property type="entry name" value="HEM4"/>
    <property type="match status" value="1"/>
</dbReference>
<dbReference type="GO" id="GO:0032259">
    <property type="term" value="P:methylation"/>
    <property type="evidence" value="ECO:0007669"/>
    <property type="project" value="UniProtKB-KW"/>
</dbReference>
<dbReference type="CDD" id="cd06578">
    <property type="entry name" value="HemD"/>
    <property type="match status" value="1"/>
</dbReference>
<dbReference type="InterPro" id="IPR003754">
    <property type="entry name" value="4pyrrol_synth_uPrphyn_synth"/>
</dbReference>
<dbReference type="AlphaFoldDB" id="A0A068NNG6"/>
<dbReference type="Proteomes" id="UP000027982">
    <property type="component" value="Chromosome"/>
</dbReference>
<accession>A0A068NNG6</accession>
<dbReference type="RefSeq" id="WP_025227051.1">
    <property type="nucleotide sequence ID" value="NZ_CP007139.1"/>
</dbReference>
<gene>
    <name evidence="2" type="ORF">OP10G_0937</name>
</gene>
<dbReference type="PANTHER" id="PTHR40082:SF1">
    <property type="entry name" value="BLR5956 PROTEIN"/>
    <property type="match status" value="1"/>
</dbReference>
<evidence type="ECO:0000313" key="2">
    <source>
        <dbReference type="EMBL" id="AIE84305.1"/>
    </source>
</evidence>
<protein>
    <submittedName>
        <fullName evidence="2">Uroporphyrinogen-III C-methyltransferase / uroporphyrinogen-III synthase</fullName>
    </submittedName>
</protein>
<dbReference type="EMBL" id="CP007139">
    <property type="protein sequence ID" value="AIE84305.1"/>
    <property type="molecule type" value="Genomic_DNA"/>
</dbReference>
<evidence type="ECO:0000313" key="3">
    <source>
        <dbReference type="Proteomes" id="UP000027982"/>
    </source>
</evidence>
<reference evidence="2 3" key="1">
    <citation type="journal article" date="2014" name="PLoS ONE">
        <title>The first complete genome sequence of the class fimbriimonadia in the phylum armatimonadetes.</title>
        <authorList>
            <person name="Hu Z.Y."/>
            <person name="Wang Y.Z."/>
            <person name="Im W.T."/>
            <person name="Wang S.Y."/>
            <person name="Zhao G.P."/>
            <person name="Zheng H.J."/>
            <person name="Quan Z.X."/>
        </authorList>
    </citation>
    <scope>NUCLEOTIDE SEQUENCE [LARGE SCALE GENOMIC DNA]</scope>
    <source>
        <strain evidence="2">Gsoil 348</strain>
    </source>
</reference>
<dbReference type="InterPro" id="IPR036108">
    <property type="entry name" value="4pyrrol_syn_uPrphyn_synt_sf"/>
</dbReference>
<sequence>MSLPLAGMTVMVTRPAAQVEDLARPLQELGAEVVTMPAIEIAQPLDRRPLDSALRNLGDYDWVVLTSVNGVDAVRRAMDEVGVPIEEMNERKLAVIGPATGAALTKAFRAPDLMPAEFVSEAIAQALGDVAGKRFLLARADIARRDLAQILALRGAEVDEVIAYRIVRPDATRLPATVPNYITLTSSAGVRGTRDALVGAGLEDWLNQAALVCIGPITAGTVRELGYEPTVVAKDYTIQGMVAALVEYARRTHV</sequence>
<dbReference type="InterPro" id="IPR039793">
    <property type="entry name" value="UROS/Hem4"/>
</dbReference>
<proteinExistence type="predicted"/>
<dbReference type="SUPFAM" id="SSF69618">
    <property type="entry name" value="HemD-like"/>
    <property type="match status" value="1"/>
</dbReference>
<name>A0A068NNG6_FIMGI</name>
<organism evidence="2 3">
    <name type="scientific">Fimbriimonas ginsengisoli Gsoil 348</name>
    <dbReference type="NCBI Taxonomy" id="661478"/>
    <lineage>
        <taxon>Bacteria</taxon>
        <taxon>Bacillati</taxon>
        <taxon>Armatimonadota</taxon>
        <taxon>Fimbriimonadia</taxon>
        <taxon>Fimbriimonadales</taxon>
        <taxon>Fimbriimonadaceae</taxon>
        <taxon>Fimbriimonas</taxon>
    </lineage>
</organism>
<keyword evidence="3" id="KW-1185">Reference proteome</keyword>
<dbReference type="GO" id="GO:0004852">
    <property type="term" value="F:uroporphyrinogen-III synthase activity"/>
    <property type="evidence" value="ECO:0007669"/>
    <property type="project" value="InterPro"/>
</dbReference>
<feature type="domain" description="Tetrapyrrole biosynthesis uroporphyrinogen III synthase" evidence="1">
    <location>
        <begin position="21"/>
        <end position="243"/>
    </location>
</feature>
<keyword evidence="2" id="KW-0808">Transferase</keyword>
<dbReference type="HOGENOM" id="CLU_011276_9_5_0"/>
<dbReference type="OrthoDB" id="9815856at2"/>
<dbReference type="GO" id="GO:0008168">
    <property type="term" value="F:methyltransferase activity"/>
    <property type="evidence" value="ECO:0007669"/>
    <property type="project" value="UniProtKB-KW"/>
</dbReference>
<dbReference type="GO" id="GO:0006780">
    <property type="term" value="P:uroporphyrinogen III biosynthetic process"/>
    <property type="evidence" value="ECO:0007669"/>
    <property type="project" value="InterPro"/>
</dbReference>